<dbReference type="Proteomes" id="UP000285324">
    <property type="component" value="Unassembled WGS sequence"/>
</dbReference>
<proteinExistence type="predicted"/>
<accession>A0A2T5CP51</accession>
<protein>
    <submittedName>
        <fullName evidence="1">DUF883 domain-containing protein</fullName>
    </submittedName>
</protein>
<dbReference type="Pfam" id="PF19029">
    <property type="entry name" value="DUF883_C"/>
    <property type="match status" value="1"/>
</dbReference>
<sequence>MASTNTPLPSDFPENGPDNRGAHRRARHPEAWIDDLEATLSDASATDLEALKARLSEQLHATRRSLRDASDHAGDLMRETIDCTEEYIHARPWQAIGLVAGAAFLFGVVVGRQ</sequence>
<dbReference type="RefSeq" id="WP_054454257.1">
    <property type="nucleotide sequence ID" value="NZ_CP061008.1"/>
</dbReference>
<dbReference type="GeneID" id="84696273"/>
<dbReference type="OrthoDB" id="8664789at2"/>
<dbReference type="EMBL" id="QVXO01000012">
    <property type="protein sequence ID" value="RPJ91832.1"/>
    <property type="molecule type" value="Genomic_DNA"/>
</dbReference>
<dbReference type="PANTHER" id="PTHR35893:SF3">
    <property type="entry name" value="INNER MEMBRANE PROTEIN"/>
    <property type="match status" value="1"/>
</dbReference>
<dbReference type="PANTHER" id="PTHR35893">
    <property type="entry name" value="INNER MEMBRANE PROTEIN-RELATED"/>
    <property type="match status" value="1"/>
</dbReference>
<comment type="caution">
    <text evidence="1">The sequence shown here is derived from an EMBL/GenBank/DDBJ whole genome shotgun (WGS) entry which is preliminary data.</text>
</comment>
<dbReference type="InterPro" id="IPR043605">
    <property type="entry name" value="DUF883_C"/>
</dbReference>
<gene>
    <name evidence="1" type="ORF">DY367_10160</name>
</gene>
<name>A0A2T5CP51_ALCXX</name>
<evidence type="ECO:0000313" key="2">
    <source>
        <dbReference type="Proteomes" id="UP000285324"/>
    </source>
</evidence>
<dbReference type="GO" id="GO:0043022">
    <property type="term" value="F:ribosome binding"/>
    <property type="evidence" value="ECO:0007669"/>
    <property type="project" value="InterPro"/>
</dbReference>
<evidence type="ECO:0000313" key="1">
    <source>
        <dbReference type="EMBL" id="RPJ91832.1"/>
    </source>
</evidence>
<organism evidence="1 2">
    <name type="scientific">Alcaligenes xylosoxydans xylosoxydans</name>
    <name type="common">Achromobacter xylosoxidans</name>
    <dbReference type="NCBI Taxonomy" id="85698"/>
    <lineage>
        <taxon>Bacteria</taxon>
        <taxon>Pseudomonadati</taxon>
        <taxon>Pseudomonadota</taxon>
        <taxon>Betaproteobacteria</taxon>
        <taxon>Burkholderiales</taxon>
        <taxon>Alcaligenaceae</taxon>
        <taxon>Achromobacter</taxon>
    </lineage>
</organism>
<dbReference type="AlphaFoldDB" id="A0A2T5CP51"/>
<reference evidence="1 2" key="1">
    <citation type="submission" date="2018-08" db="EMBL/GenBank/DDBJ databases">
        <title>Achromobacter xylosoxidans Genome sequencing and assembly.</title>
        <authorList>
            <person name="Wang R."/>
            <person name="Rensing C."/>
            <person name="Li Y."/>
        </authorList>
    </citation>
    <scope>NUCLEOTIDE SEQUENCE [LARGE SCALE GENOMIC DNA]</scope>
    <source>
        <strain evidence="1 2">GD003A</strain>
    </source>
</reference>
<dbReference type="InterPro" id="IPR010279">
    <property type="entry name" value="YqjD/ElaB"/>
</dbReference>